<dbReference type="GeneID" id="40311163"/>
<gene>
    <name evidence="2" type="ORF">BESB_062350</name>
</gene>
<dbReference type="KEGG" id="bbes:BESB_062350"/>
<feature type="region of interest" description="Disordered" evidence="1">
    <location>
        <begin position="434"/>
        <end position="453"/>
    </location>
</feature>
<evidence type="ECO:0000256" key="1">
    <source>
        <dbReference type="SAM" id="MobiDB-lite"/>
    </source>
</evidence>
<dbReference type="OrthoDB" id="10422857at2759"/>
<evidence type="ECO:0000313" key="2">
    <source>
        <dbReference type="EMBL" id="PFH35348.1"/>
    </source>
</evidence>
<dbReference type="AlphaFoldDB" id="A0A2A9MA63"/>
<proteinExistence type="predicted"/>
<sequence length="453" mass="48738">MTDVDPVYSEFACQGCSYFVDIKIAALLTSSAFLPDEPSIHASSAVSSGRLPLERCLTEADRTFWTSCGLPALAGWKLSSRRKSQLHAEGALHKSAIPLRIVLPSPRQRSSSHVAATPDARHKDFAVPSVACEGAASSGTGDFEKPTSFDTVVLLEAGSASHGERPALLSMPLETEKTRDAEDASAECGATSGELATDRIRQDSATNAGRKSLHELKTESLRKAFVARHELKIRQKDHLVAVLAAREISRIFATENKLLLLQAQKRSLVHSKLPATKGLAHVDVAALGVGREKRQKQLVAWYYAVLDAAAGCGDDFLTANPGGVRGALIISPEDARARGFGARAALLEVLRCLREEVQAGRSLTYETLAHMIYLLPLDAFTPTLARVILKAVQVLKNPLHQLSNLLRGLRQVHGVVPPELETEVVKLLTSGVSASSGPKAAARKRPTLPLDRV</sequence>
<dbReference type="EMBL" id="NWUJ01000005">
    <property type="protein sequence ID" value="PFH35348.1"/>
    <property type="molecule type" value="Genomic_DNA"/>
</dbReference>
<reference evidence="2 3" key="1">
    <citation type="submission" date="2017-09" db="EMBL/GenBank/DDBJ databases">
        <title>Genome sequencing of Besnoitia besnoiti strain Bb-Ger1.</title>
        <authorList>
            <person name="Schares G."/>
            <person name="Venepally P."/>
            <person name="Lorenzi H.A."/>
        </authorList>
    </citation>
    <scope>NUCLEOTIDE SEQUENCE [LARGE SCALE GENOMIC DNA]</scope>
    <source>
        <strain evidence="2 3">Bb-Ger1</strain>
    </source>
</reference>
<keyword evidence="3" id="KW-1185">Reference proteome</keyword>
<dbReference type="VEuPathDB" id="ToxoDB:BESB_062350"/>
<accession>A0A2A9MA63</accession>
<organism evidence="2 3">
    <name type="scientific">Besnoitia besnoiti</name>
    <name type="common">Apicomplexan protozoan</name>
    <dbReference type="NCBI Taxonomy" id="94643"/>
    <lineage>
        <taxon>Eukaryota</taxon>
        <taxon>Sar</taxon>
        <taxon>Alveolata</taxon>
        <taxon>Apicomplexa</taxon>
        <taxon>Conoidasida</taxon>
        <taxon>Coccidia</taxon>
        <taxon>Eucoccidiorida</taxon>
        <taxon>Eimeriorina</taxon>
        <taxon>Sarcocystidae</taxon>
        <taxon>Besnoitia</taxon>
    </lineage>
</organism>
<dbReference type="Proteomes" id="UP000224006">
    <property type="component" value="Chromosome V"/>
</dbReference>
<protein>
    <submittedName>
        <fullName evidence="2">Uncharacterized protein</fullName>
    </submittedName>
</protein>
<comment type="caution">
    <text evidence="2">The sequence shown here is derived from an EMBL/GenBank/DDBJ whole genome shotgun (WGS) entry which is preliminary data.</text>
</comment>
<evidence type="ECO:0000313" key="3">
    <source>
        <dbReference type="Proteomes" id="UP000224006"/>
    </source>
</evidence>
<dbReference type="RefSeq" id="XP_029219357.1">
    <property type="nucleotide sequence ID" value="XM_029364649.1"/>
</dbReference>
<name>A0A2A9MA63_BESBE</name>